<feature type="chain" id="PRO_5002234700" description="PepSY domain-containing protein" evidence="1">
    <location>
        <begin position="18"/>
        <end position="135"/>
    </location>
</feature>
<evidence type="ECO:0000313" key="2">
    <source>
        <dbReference type="EMBL" id="KIQ69180.1"/>
    </source>
</evidence>
<sequence length="135" mass="13448">MRALALYLALAAGPAAAQVAGPCPDPLPDGTERTFAEGAVRVTVAADDGGQSLYVEAAGTCTAVIAAEETPFDVAALASAQEEAHPTRGVTIKMPVRTLFVEGGGQAVYALGLTVDPATGALTLKRLAGDGAPAD</sequence>
<evidence type="ECO:0000256" key="1">
    <source>
        <dbReference type="SAM" id="SignalP"/>
    </source>
</evidence>
<name>A0A0D0NLM8_9RHOB</name>
<dbReference type="RefSeq" id="WP_018303735.1">
    <property type="nucleotide sequence ID" value="NZ_KB902300.1"/>
</dbReference>
<comment type="caution">
    <text evidence="2">The sequence shown here is derived from an EMBL/GenBank/DDBJ whole genome shotgun (WGS) entry which is preliminary data.</text>
</comment>
<keyword evidence="1" id="KW-0732">Signal</keyword>
<proteinExistence type="predicted"/>
<evidence type="ECO:0008006" key="4">
    <source>
        <dbReference type="Google" id="ProtNLM"/>
    </source>
</evidence>
<organism evidence="2 3">
    <name type="scientific">Wenxinia marina DSM 24838</name>
    <dbReference type="NCBI Taxonomy" id="1123501"/>
    <lineage>
        <taxon>Bacteria</taxon>
        <taxon>Pseudomonadati</taxon>
        <taxon>Pseudomonadota</taxon>
        <taxon>Alphaproteobacteria</taxon>
        <taxon>Rhodobacterales</taxon>
        <taxon>Roseobacteraceae</taxon>
        <taxon>Wenxinia</taxon>
    </lineage>
</organism>
<gene>
    <name evidence="2" type="ORF">Wenmar_02250</name>
</gene>
<protein>
    <recommendedName>
        <fullName evidence="4">PepSY domain-containing protein</fullName>
    </recommendedName>
</protein>
<dbReference type="AlphaFoldDB" id="A0A0D0NLM8"/>
<dbReference type="EMBL" id="AONG01000010">
    <property type="protein sequence ID" value="KIQ69180.1"/>
    <property type="molecule type" value="Genomic_DNA"/>
</dbReference>
<evidence type="ECO:0000313" key="3">
    <source>
        <dbReference type="Proteomes" id="UP000035100"/>
    </source>
</evidence>
<reference evidence="2 3" key="1">
    <citation type="submission" date="2013-01" db="EMBL/GenBank/DDBJ databases">
        <authorList>
            <person name="Fiebig A."/>
            <person name="Goeker M."/>
            <person name="Klenk H.-P.P."/>
        </authorList>
    </citation>
    <scope>NUCLEOTIDE SEQUENCE [LARGE SCALE GENOMIC DNA]</scope>
    <source>
        <strain evidence="2 3">DSM 24838</strain>
    </source>
</reference>
<keyword evidence="3" id="KW-1185">Reference proteome</keyword>
<feature type="signal peptide" evidence="1">
    <location>
        <begin position="1"/>
        <end position="17"/>
    </location>
</feature>
<dbReference type="STRING" id="1123501.Wenmar_02250"/>
<accession>A0A0D0NLM8</accession>
<dbReference type="Proteomes" id="UP000035100">
    <property type="component" value="Unassembled WGS sequence"/>
</dbReference>